<dbReference type="Proteomes" id="UP000830167">
    <property type="component" value="Chromosome"/>
</dbReference>
<keyword evidence="2" id="KW-1185">Reference proteome</keyword>
<protein>
    <submittedName>
        <fullName evidence="1">YezD family protein</fullName>
    </submittedName>
</protein>
<dbReference type="Pfam" id="PF10055">
    <property type="entry name" value="DUF2292"/>
    <property type="match status" value="1"/>
</dbReference>
<proteinExistence type="predicted"/>
<reference evidence="1" key="1">
    <citation type="submission" date="2021-12" db="EMBL/GenBank/DDBJ databases">
        <title>Alicyclobacillaceae gen. nov., sp. nov., isolated from chalcocite enrichment system.</title>
        <authorList>
            <person name="Jiang Z."/>
        </authorList>
    </citation>
    <scope>NUCLEOTIDE SEQUENCE</scope>
    <source>
        <strain evidence="1">MYW30-H2</strain>
    </source>
</reference>
<gene>
    <name evidence="1" type="ORF">LSG31_00555</name>
</gene>
<dbReference type="EMBL" id="CP089291">
    <property type="protein sequence ID" value="UOF90809.1"/>
    <property type="molecule type" value="Genomic_DNA"/>
</dbReference>
<accession>A0ABY4CKK2</accession>
<evidence type="ECO:0000313" key="1">
    <source>
        <dbReference type="EMBL" id="UOF90809.1"/>
    </source>
</evidence>
<sequence length="56" mass="6292">MVIKANQVIMSDKSVVINPGTALEKEIVPPRYGSLILTYQDGRLIQVERSEKHKVV</sequence>
<organism evidence="1 2">
    <name type="scientific">Fodinisporobacter ferrooxydans</name>
    <dbReference type="NCBI Taxonomy" id="2901836"/>
    <lineage>
        <taxon>Bacteria</taxon>
        <taxon>Bacillati</taxon>
        <taxon>Bacillota</taxon>
        <taxon>Bacilli</taxon>
        <taxon>Bacillales</taxon>
        <taxon>Alicyclobacillaceae</taxon>
        <taxon>Fodinisporobacter</taxon>
    </lineage>
</organism>
<dbReference type="InterPro" id="IPR018743">
    <property type="entry name" value="DUF2292"/>
</dbReference>
<dbReference type="RefSeq" id="WP_347437508.1">
    <property type="nucleotide sequence ID" value="NZ_CP089291.1"/>
</dbReference>
<name>A0ABY4CKK2_9BACL</name>
<evidence type="ECO:0000313" key="2">
    <source>
        <dbReference type="Proteomes" id="UP000830167"/>
    </source>
</evidence>